<dbReference type="Proteomes" id="UP000600865">
    <property type="component" value="Unassembled WGS sequence"/>
</dbReference>
<keyword evidence="2" id="KW-1185">Reference proteome</keyword>
<proteinExistence type="predicted"/>
<dbReference type="EMBL" id="BMYV01000002">
    <property type="protein sequence ID" value="GGX70704.1"/>
    <property type="molecule type" value="Genomic_DNA"/>
</dbReference>
<accession>A0A918NIT8</accession>
<comment type="caution">
    <text evidence="1">The sequence shown here is derived from an EMBL/GenBank/DDBJ whole genome shotgun (WGS) entry which is preliminary data.</text>
</comment>
<sequence length="98" mass="9924">MDQRKFLGAGSGVLRLAACASLTVTPEAVTDIEQGKFAFIPELTLNATFSEKFFAVGTRCKGVASSTAIGSGSGSGSGSGALRDVVARGFENASMSSI</sequence>
<gene>
    <name evidence="1" type="ORF">GCM10011309_21070</name>
</gene>
<organism evidence="1 2">
    <name type="scientific">Litorimonas cladophorae</name>
    <dbReference type="NCBI Taxonomy" id="1220491"/>
    <lineage>
        <taxon>Bacteria</taxon>
        <taxon>Pseudomonadati</taxon>
        <taxon>Pseudomonadota</taxon>
        <taxon>Alphaproteobacteria</taxon>
        <taxon>Maricaulales</taxon>
        <taxon>Robiginitomaculaceae</taxon>
    </lineage>
</organism>
<protein>
    <submittedName>
        <fullName evidence="1">Uncharacterized protein</fullName>
    </submittedName>
</protein>
<evidence type="ECO:0000313" key="1">
    <source>
        <dbReference type="EMBL" id="GGX70704.1"/>
    </source>
</evidence>
<evidence type="ECO:0000313" key="2">
    <source>
        <dbReference type="Proteomes" id="UP000600865"/>
    </source>
</evidence>
<dbReference type="RefSeq" id="WP_189585442.1">
    <property type="nucleotide sequence ID" value="NZ_BMYV01000002.1"/>
</dbReference>
<reference evidence="1 2" key="1">
    <citation type="journal article" date="2014" name="Int. J. Syst. Evol. Microbiol.">
        <title>Complete genome sequence of Corynebacterium casei LMG S-19264T (=DSM 44701T), isolated from a smear-ripened cheese.</title>
        <authorList>
            <consortium name="US DOE Joint Genome Institute (JGI-PGF)"/>
            <person name="Walter F."/>
            <person name="Albersmeier A."/>
            <person name="Kalinowski J."/>
            <person name="Ruckert C."/>
        </authorList>
    </citation>
    <scope>NUCLEOTIDE SEQUENCE [LARGE SCALE GENOMIC DNA]</scope>
    <source>
        <strain evidence="1 2">KCTC 23968</strain>
    </source>
</reference>
<name>A0A918NIT8_9PROT</name>
<dbReference type="AlphaFoldDB" id="A0A918NIT8"/>